<evidence type="ECO:0000256" key="4">
    <source>
        <dbReference type="ARBA" id="ARBA00022840"/>
    </source>
</evidence>
<evidence type="ECO:0000256" key="3">
    <source>
        <dbReference type="ARBA" id="ARBA00022741"/>
    </source>
</evidence>
<dbReference type="FunFam" id="1.10.240.10:FF:000002">
    <property type="entry name" value="Tryptophan--tRNA ligase"/>
    <property type="match status" value="1"/>
</dbReference>
<keyword evidence="2 8" id="KW-0436">Ligase</keyword>
<comment type="subcellular location">
    <subcellularLocation>
        <location evidence="8">Cytoplasm</location>
    </subcellularLocation>
</comment>
<feature type="binding site" evidence="8">
    <location>
        <position position="195"/>
    </location>
    <ligand>
        <name>ATP</name>
        <dbReference type="ChEBI" id="CHEBI:30616"/>
    </ligand>
</feature>
<dbReference type="AlphaFoldDB" id="A0A0H3LYL9"/>
<dbReference type="Gene3D" id="1.10.240.10">
    <property type="entry name" value="Tyrosyl-Transfer RNA Synthetase"/>
    <property type="match status" value="1"/>
</dbReference>
<keyword evidence="5 8" id="KW-0648">Protein biosynthesis</keyword>
<keyword evidence="6 8" id="KW-0030">Aminoacyl-tRNA synthetase</keyword>
<comment type="similarity">
    <text evidence="1 8 9">Belongs to the class-I aminoacyl-tRNA synthetase family.</text>
</comment>
<dbReference type="SUPFAM" id="SSF52374">
    <property type="entry name" value="Nucleotidylyl transferase"/>
    <property type="match status" value="1"/>
</dbReference>
<dbReference type="HAMAP" id="MF_00140_B">
    <property type="entry name" value="Trp_tRNA_synth_B"/>
    <property type="match status" value="1"/>
</dbReference>
<dbReference type="InterPro" id="IPR024109">
    <property type="entry name" value="Trp-tRNA-ligase_bac-type"/>
</dbReference>
<dbReference type="InterPro" id="IPR050203">
    <property type="entry name" value="Trp-tRNA_synthetase"/>
</dbReference>
<comment type="subunit">
    <text evidence="8">Homodimer.</text>
</comment>
<dbReference type="InterPro" id="IPR014729">
    <property type="entry name" value="Rossmann-like_a/b/a_fold"/>
</dbReference>
<feature type="binding site" evidence="8">
    <location>
        <begin position="18"/>
        <end position="20"/>
    </location>
    <ligand>
        <name>ATP</name>
        <dbReference type="ChEBI" id="CHEBI:30616"/>
    </ligand>
</feature>
<dbReference type="EC" id="6.1.1.2" evidence="8"/>
<keyword evidence="4 8" id="KW-0067">ATP-binding</keyword>
<evidence type="ECO:0000256" key="5">
    <source>
        <dbReference type="ARBA" id="ARBA00022917"/>
    </source>
</evidence>
<dbReference type="HOGENOM" id="CLU_029244_1_4_5"/>
<evidence type="ECO:0000256" key="8">
    <source>
        <dbReference type="HAMAP-Rule" id="MF_00140"/>
    </source>
</evidence>
<accession>A0A0H3LYL9</accession>
<evidence type="ECO:0000313" key="11">
    <source>
        <dbReference type="Proteomes" id="UP000001021"/>
    </source>
</evidence>
<dbReference type="eggNOG" id="COG0180">
    <property type="taxonomic scope" value="Bacteria"/>
</dbReference>
<feature type="binding site" evidence="8">
    <location>
        <position position="143"/>
    </location>
    <ligand>
        <name>L-tryptophan</name>
        <dbReference type="ChEBI" id="CHEBI:57912"/>
    </ligand>
</feature>
<dbReference type="PRINTS" id="PR01039">
    <property type="entry name" value="TRNASYNTHTRP"/>
</dbReference>
<dbReference type="InterPro" id="IPR001412">
    <property type="entry name" value="aa-tRNA-synth_I_CS"/>
</dbReference>
<gene>
    <name evidence="8 10" type="primary">trpS</name>
    <name evidence="10" type="ordered locus">ERWE_CDS_01090</name>
</gene>
<feature type="binding site" evidence="8">
    <location>
        <begin position="204"/>
        <end position="208"/>
    </location>
    <ligand>
        <name>ATP</name>
        <dbReference type="ChEBI" id="CHEBI:30616"/>
    </ligand>
</feature>
<dbReference type="Proteomes" id="UP000001021">
    <property type="component" value="Chromosome"/>
</dbReference>
<dbReference type="PROSITE" id="PS00178">
    <property type="entry name" value="AA_TRNA_LIGASE_I"/>
    <property type="match status" value="1"/>
</dbReference>
<feature type="short sequence motif" description="'KMSKS' region" evidence="8">
    <location>
        <begin position="204"/>
        <end position="208"/>
    </location>
</feature>
<feature type="binding site" evidence="8">
    <location>
        <begin position="155"/>
        <end position="157"/>
    </location>
    <ligand>
        <name>ATP</name>
        <dbReference type="ChEBI" id="CHEBI:30616"/>
    </ligand>
</feature>
<evidence type="ECO:0000256" key="2">
    <source>
        <dbReference type="ARBA" id="ARBA00022598"/>
    </source>
</evidence>
<proteinExistence type="inferred from homology"/>
<dbReference type="GO" id="GO:0005524">
    <property type="term" value="F:ATP binding"/>
    <property type="evidence" value="ECO:0007669"/>
    <property type="project" value="UniProtKB-UniRule"/>
</dbReference>
<sequence>MFIMGKVMSIPVVLSGIQPTGSIHLGNYLGFIRNGVSLQNSYKCFFFLADLHTLTSETYNPDELKKNSINTLATYLACGIDPENSVLFSQSFIPAHTELLWIFSCITSTGQLNRMTQFKEKSRNKVSTASLGLYSYPVLMAADILLYQANIVPVGIDQKQHLELARDIAQAFNTKYNTQYFQLPEPLIVQESAKIMSLRDGKKKMSKSDVSDYSRINLEDSNDLIAQKINKATTDSIVGFDFTSLNNRPAVKNLVNIYATLSNISIEQTCTNIASFTTKQFKEELTELIINNIAPIRQKLRELLEDIEYLRSILMTGNNKAASIAHKHIIEIKKIAGYW</sequence>
<dbReference type="Gene3D" id="3.40.50.620">
    <property type="entry name" value="HUPs"/>
    <property type="match status" value="1"/>
</dbReference>
<dbReference type="InterPro" id="IPR002306">
    <property type="entry name" value="Trp-tRNA-ligase"/>
</dbReference>
<dbReference type="NCBIfam" id="TIGR00233">
    <property type="entry name" value="trpS"/>
    <property type="match status" value="1"/>
</dbReference>
<comment type="catalytic activity">
    <reaction evidence="7 8">
        <text>tRNA(Trp) + L-tryptophan + ATP = L-tryptophyl-tRNA(Trp) + AMP + diphosphate + H(+)</text>
        <dbReference type="Rhea" id="RHEA:24080"/>
        <dbReference type="Rhea" id="RHEA-COMP:9671"/>
        <dbReference type="Rhea" id="RHEA-COMP:9705"/>
        <dbReference type="ChEBI" id="CHEBI:15378"/>
        <dbReference type="ChEBI" id="CHEBI:30616"/>
        <dbReference type="ChEBI" id="CHEBI:33019"/>
        <dbReference type="ChEBI" id="CHEBI:57912"/>
        <dbReference type="ChEBI" id="CHEBI:78442"/>
        <dbReference type="ChEBI" id="CHEBI:78535"/>
        <dbReference type="ChEBI" id="CHEBI:456215"/>
        <dbReference type="EC" id="6.1.1.2"/>
    </reaction>
</comment>
<keyword evidence="8" id="KW-0963">Cytoplasm</keyword>
<dbReference type="EMBL" id="CR925678">
    <property type="protein sequence ID" value="CAI26603.1"/>
    <property type="molecule type" value="Genomic_DNA"/>
</dbReference>
<dbReference type="KEGG" id="erw:ERWE_CDS_01090"/>
<dbReference type="InterPro" id="IPR002305">
    <property type="entry name" value="aa-tRNA-synth_Ic"/>
</dbReference>
<comment type="function">
    <text evidence="8">Catalyzes the attachment of tryptophan to tRNA(Trp).</text>
</comment>
<reference evidence="10 11" key="1">
    <citation type="journal article" date="2006" name="J. Bacteriol.">
        <title>Comparative genomic analysis of three strains of Ehrlichia ruminantium reveals an active process of genome size plasticity.</title>
        <authorList>
            <person name="Frutos R."/>
            <person name="Viari A."/>
            <person name="Ferraz C."/>
            <person name="Morgat A."/>
            <person name="Eychenie S."/>
            <person name="Kandassami Y."/>
            <person name="Chantal I."/>
            <person name="Bensaid A."/>
            <person name="Coissac E."/>
            <person name="Vachiery N."/>
            <person name="Demaille J."/>
            <person name="Martinez D."/>
        </authorList>
    </citation>
    <scope>NUCLEOTIDE SEQUENCE [LARGE SCALE GENOMIC DNA]</scope>
    <source>
        <strain evidence="10 11">Welgevonden</strain>
    </source>
</reference>
<dbReference type="CDD" id="cd00806">
    <property type="entry name" value="TrpRS_core"/>
    <property type="match status" value="1"/>
</dbReference>
<dbReference type="Pfam" id="PF00579">
    <property type="entry name" value="tRNA-synt_1b"/>
    <property type="match status" value="1"/>
</dbReference>
<keyword evidence="3 8" id="KW-0547">Nucleotide-binding</keyword>
<organism evidence="10 11">
    <name type="scientific">Ehrlichia ruminantium (strain Welgevonden)</name>
    <dbReference type="NCBI Taxonomy" id="254945"/>
    <lineage>
        <taxon>Bacteria</taxon>
        <taxon>Pseudomonadati</taxon>
        <taxon>Pseudomonadota</taxon>
        <taxon>Alphaproteobacteria</taxon>
        <taxon>Rickettsiales</taxon>
        <taxon>Anaplasmataceae</taxon>
        <taxon>Ehrlichia</taxon>
    </lineage>
</organism>
<evidence type="ECO:0000256" key="7">
    <source>
        <dbReference type="ARBA" id="ARBA00049929"/>
    </source>
</evidence>
<protein>
    <recommendedName>
        <fullName evidence="8">Tryptophan--tRNA ligase</fullName>
        <ecNumber evidence="8">6.1.1.2</ecNumber>
    </recommendedName>
    <alternativeName>
        <fullName evidence="8">Tryptophanyl-tRNA synthetase</fullName>
        <shortName evidence="8">TrpRS</shortName>
    </alternativeName>
</protein>
<evidence type="ECO:0000256" key="6">
    <source>
        <dbReference type="ARBA" id="ARBA00023146"/>
    </source>
</evidence>
<dbReference type="GO" id="GO:0005737">
    <property type="term" value="C:cytoplasm"/>
    <property type="evidence" value="ECO:0007669"/>
    <property type="project" value="UniProtKB-SubCell"/>
</dbReference>
<evidence type="ECO:0000256" key="9">
    <source>
        <dbReference type="RuleBase" id="RU363036"/>
    </source>
</evidence>
<evidence type="ECO:0000313" key="10">
    <source>
        <dbReference type="EMBL" id="CAI26603.1"/>
    </source>
</evidence>
<keyword evidence="11" id="KW-1185">Reference proteome</keyword>
<dbReference type="PANTHER" id="PTHR43766:SF1">
    <property type="entry name" value="TRYPTOPHAN--TRNA LIGASE, MITOCHONDRIAL"/>
    <property type="match status" value="1"/>
</dbReference>
<dbReference type="PANTHER" id="PTHR43766">
    <property type="entry name" value="TRYPTOPHAN--TRNA LIGASE, MITOCHONDRIAL"/>
    <property type="match status" value="1"/>
</dbReference>
<name>A0A0H3LYL9_EHRRW</name>
<evidence type="ECO:0000256" key="1">
    <source>
        <dbReference type="ARBA" id="ARBA00005594"/>
    </source>
</evidence>
<feature type="binding site" evidence="8">
    <location>
        <begin position="26"/>
        <end position="27"/>
    </location>
    <ligand>
        <name>ATP</name>
        <dbReference type="ChEBI" id="CHEBI:30616"/>
    </ligand>
</feature>
<dbReference type="GO" id="GO:0006436">
    <property type="term" value="P:tryptophanyl-tRNA aminoacylation"/>
    <property type="evidence" value="ECO:0007669"/>
    <property type="project" value="UniProtKB-UniRule"/>
</dbReference>
<dbReference type="GO" id="GO:0004830">
    <property type="term" value="F:tryptophan-tRNA ligase activity"/>
    <property type="evidence" value="ECO:0007669"/>
    <property type="project" value="UniProtKB-UniRule"/>
</dbReference>
<feature type="short sequence motif" description="'HIGH' region" evidence="8">
    <location>
        <begin position="19"/>
        <end position="27"/>
    </location>
</feature>